<dbReference type="InterPro" id="IPR006935">
    <property type="entry name" value="Helicase/UvrB_N"/>
</dbReference>
<keyword evidence="9 13" id="KW-0234">DNA repair</keyword>
<feature type="region of interest" description="Disordered" evidence="16">
    <location>
        <begin position="44"/>
        <end position="103"/>
    </location>
</feature>
<dbReference type="CDD" id="cd17916">
    <property type="entry name" value="DEXHc_UvrB"/>
    <property type="match status" value="1"/>
</dbReference>
<evidence type="ECO:0000256" key="10">
    <source>
        <dbReference type="ARBA" id="ARBA00023236"/>
    </source>
</evidence>
<evidence type="ECO:0000256" key="3">
    <source>
        <dbReference type="ARBA" id="ARBA00022490"/>
    </source>
</evidence>
<dbReference type="NCBIfam" id="NF003673">
    <property type="entry name" value="PRK05298.1"/>
    <property type="match status" value="1"/>
</dbReference>
<dbReference type="InterPro" id="IPR036876">
    <property type="entry name" value="UVR_dom_sf"/>
</dbReference>
<evidence type="ECO:0000313" key="21">
    <source>
        <dbReference type="Proteomes" id="UP000823786"/>
    </source>
</evidence>
<dbReference type="Proteomes" id="UP000823786">
    <property type="component" value="Unassembled WGS sequence"/>
</dbReference>
<keyword evidence="21" id="KW-1185">Reference proteome</keyword>
<comment type="subunit">
    <text evidence="11 13 14">Forms a heterotetramer with UvrA during the search for lesions. Interacts with UvrC in an incision complex.</text>
</comment>
<dbReference type="PROSITE" id="PS51194">
    <property type="entry name" value="HELICASE_CTER"/>
    <property type="match status" value="1"/>
</dbReference>
<evidence type="ECO:0000256" key="8">
    <source>
        <dbReference type="ARBA" id="ARBA00022881"/>
    </source>
</evidence>
<dbReference type="Gene3D" id="4.10.860.10">
    <property type="entry name" value="UVR domain"/>
    <property type="match status" value="1"/>
</dbReference>
<comment type="caution">
    <text evidence="20">The sequence shown here is derived from an EMBL/GenBank/DDBJ whole genome shotgun (WGS) entry which is preliminary data.</text>
</comment>
<feature type="coiled-coil region" evidence="15">
    <location>
        <begin position="786"/>
        <end position="813"/>
    </location>
</feature>
<dbReference type="Gene3D" id="3.40.50.300">
    <property type="entry name" value="P-loop containing nucleotide triphosphate hydrolases"/>
    <property type="match status" value="3"/>
</dbReference>
<dbReference type="InterPro" id="IPR004807">
    <property type="entry name" value="UvrB"/>
</dbReference>
<evidence type="ECO:0000256" key="11">
    <source>
        <dbReference type="ARBA" id="ARBA00026033"/>
    </source>
</evidence>
<dbReference type="InterPro" id="IPR014001">
    <property type="entry name" value="Helicase_ATP-bd"/>
</dbReference>
<dbReference type="NCBIfam" id="TIGR00631">
    <property type="entry name" value="uvrb"/>
    <property type="match status" value="1"/>
</dbReference>
<feature type="coiled-coil region" evidence="15">
    <location>
        <begin position="419"/>
        <end position="446"/>
    </location>
</feature>
<sequence>MSKAPKKSPRPDLGGFEEAPQASFEGAPLSSNVADWANELQRMAEAETIETRHDVASKAGKHRKKVEIAAQKAKNDKANEGVGASRSARGTSMGGTSDPKARAAAGLNPVAGMDTALEDALAPSAVTATVEALSALIESGNPLFKDGKLWTPHRPARPEKSEGGIAIRMVSDFEPAGDQPTAIKDLVEGLSNHDRTQVLLGVTGSGKTFTMAKVIEATQRPAVILAPNKTLAAQLYSEFKNFFPDNAVEYFVSYYDYYQPEAYVPRSDTFIEKESSINEQIDRMRHSATRSLIERDDVIIVASVSCIYGIGSVETYTAMTFQMTVGDRLDQRQLLADLVAQQYKRRDMDFQRGSFRVRGDTIEIFPAHLEDAAWRISMFGDEIDAITEFDPLTGQKTDDLKSVKIYANSHYVTPRPTLNQAIKSIKEELKLRLAELEKGGRLLEAQRLEQRTRYDIEMLEATGSCAGIENYSRYLTGRQPGEPPPTLFEYIPDNALLFIDESHVSVSQIGGMYRGDFRRKATLAEYGFRLPSCMDNRPLRFEEWDAMRPDTIAVSATPAAWEMEQAGGVFAEQVIRPTGLIDPPVEVRSAKTQVDDVLGEIRETALAGYRTLVTVLTKRMAEDLTEYLHEQGVRVRYMHSDIDTLERIEIIRDLRLGAFDVLVGINLLREGLDIPECGFVAILDADKEGFLRSETSLVQTIGRAARNVDGKVILYADQITGSMKRAMEETSRRREKQVAYNEAHGITPESVKARISDILDSVYEKDHVRADIGIRGVKGGLTDMVGNNLAAHLEALEKQMRNAAADLDFETAARLRDEIKRLKAAELAVMDDPMARQEARSAEGATGNARSQARAMEGGGKKSGKASRESISPPVGEMSDRTEGGKSTSNSEPAAIPPSDPSGHLPHKGGDQPGASLFAKPDLDNMGPGTDMTRPARPETNLFRKNTLDEMTVGRTEKPLNTSGKLPEKPHIQKPISPLVGEMSPKATEGGKPAANSSDPKPFIRAKSGAGSYEDAGDAKRQKRTKGKTGRPGQ</sequence>
<dbReference type="PANTHER" id="PTHR24029">
    <property type="entry name" value="UVRABC SYSTEM PROTEIN B"/>
    <property type="match status" value="1"/>
</dbReference>
<evidence type="ECO:0000256" key="12">
    <source>
        <dbReference type="ARBA" id="ARBA00029504"/>
    </source>
</evidence>
<feature type="binding site" evidence="13">
    <location>
        <begin position="201"/>
        <end position="208"/>
    </location>
    <ligand>
        <name>ATP</name>
        <dbReference type="ChEBI" id="CHEBI:30616"/>
    </ligand>
</feature>
<name>A0ABS4EGR7_9HYPH</name>
<dbReference type="InterPro" id="IPR041471">
    <property type="entry name" value="UvrB_inter"/>
</dbReference>
<gene>
    <name evidence="13" type="primary">uvrB</name>
    <name evidence="20" type="ORF">J2Z75_000624</name>
</gene>
<evidence type="ECO:0000259" key="18">
    <source>
        <dbReference type="PROSITE" id="PS51192"/>
    </source>
</evidence>
<evidence type="ECO:0000259" key="17">
    <source>
        <dbReference type="PROSITE" id="PS50151"/>
    </source>
</evidence>
<feature type="region of interest" description="Disordered" evidence="16">
    <location>
        <begin position="833"/>
        <end position="1034"/>
    </location>
</feature>
<keyword evidence="5 13" id="KW-0227">DNA damage</keyword>
<evidence type="ECO:0000259" key="19">
    <source>
        <dbReference type="PROSITE" id="PS51194"/>
    </source>
</evidence>
<dbReference type="PROSITE" id="PS50151">
    <property type="entry name" value="UVR"/>
    <property type="match status" value="1"/>
</dbReference>
<feature type="compositionally biased region" description="Basic and acidic residues" evidence="16">
    <location>
        <begin position="44"/>
        <end position="56"/>
    </location>
</feature>
<dbReference type="SUPFAM" id="SSF46600">
    <property type="entry name" value="C-terminal UvrC-binding domain of UvrB"/>
    <property type="match status" value="1"/>
</dbReference>
<evidence type="ECO:0000256" key="5">
    <source>
        <dbReference type="ARBA" id="ARBA00022763"/>
    </source>
</evidence>
<comment type="similarity">
    <text evidence="2 13 14">Belongs to the UvrB family.</text>
</comment>
<evidence type="ECO:0000256" key="1">
    <source>
        <dbReference type="ARBA" id="ARBA00004496"/>
    </source>
</evidence>
<evidence type="ECO:0000256" key="4">
    <source>
        <dbReference type="ARBA" id="ARBA00022741"/>
    </source>
</evidence>
<accession>A0ABS4EGR7</accession>
<keyword evidence="10 13" id="KW-0742">SOS response</keyword>
<proteinExistence type="inferred from homology"/>
<dbReference type="InterPro" id="IPR001650">
    <property type="entry name" value="Helicase_C-like"/>
</dbReference>
<evidence type="ECO:0000256" key="15">
    <source>
        <dbReference type="SAM" id="Coils"/>
    </source>
</evidence>
<dbReference type="Pfam" id="PF04851">
    <property type="entry name" value="ResIII"/>
    <property type="match status" value="1"/>
</dbReference>
<comment type="domain">
    <text evidence="13">The beta-hairpin motif is involved in DNA binding.</text>
</comment>
<dbReference type="EMBL" id="JAGGJV010000001">
    <property type="protein sequence ID" value="MBP1857144.1"/>
    <property type="molecule type" value="Genomic_DNA"/>
</dbReference>
<feature type="domain" description="Helicase ATP-binding" evidence="18">
    <location>
        <begin position="188"/>
        <end position="341"/>
    </location>
</feature>
<dbReference type="SMART" id="SM00490">
    <property type="entry name" value="HELICc"/>
    <property type="match status" value="1"/>
</dbReference>
<dbReference type="PROSITE" id="PS51192">
    <property type="entry name" value="HELICASE_ATP_BIND_1"/>
    <property type="match status" value="1"/>
</dbReference>
<evidence type="ECO:0000256" key="9">
    <source>
        <dbReference type="ARBA" id="ARBA00023204"/>
    </source>
</evidence>
<evidence type="ECO:0000256" key="2">
    <source>
        <dbReference type="ARBA" id="ARBA00008533"/>
    </source>
</evidence>
<keyword evidence="3 13" id="KW-0963">Cytoplasm</keyword>
<feature type="short sequence motif" description="Beta-hairpin" evidence="13">
    <location>
        <begin position="254"/>
        <end position="277"/>
    </location>
</feature>
<keyword evidence="6 13" id="KW-0228">DNA excision</keyword>
<feature type="domain" description="Helicase C-terminal" evidence="19">
    <location>
        <begin position="593"/>
        <end position="759"/>
    </location>
</feature>
<evidence type="ECO:0000256" key="7">
    <source>
        <dbReference type="ARBA" id="ARBA00022840"/>
    </source>
</evidence>
<protein>
    <recommendedName>
        <fullName evidence="12 13">UvrABC system protein B</fullName>
        <shortName evidence="13">Protein UvrB</shortName>
    </recommendedName>
    <alternativeName>
        <fullName evidence="13">Excinuclease ABC subunit B</fullName>
    </alternativeName>
</protein>
<evidence type="ECO:0000256" key="6">
    <source>
        <dbReference type="ARBA" id="ARBA00022769"/>
    </source>
</evidence>
<keyword evidence="7 13" id="KW-0067">ATP-binding</keyword>
<dbReference type="Pfam" id="PF17757">
    <property type="entry name" value="UvrB_inter"/>
    <property type="match status" value="1"/>
</dbReference>
<evidence type="ECO:0000256" key="14">
    <source>
        <dbReference type="RuleBase" id="RU003587"/>
    </source>
</evidence>
<dbReference type="HAMAP" id="MF_00204">
    <property type="entry name" value="UvrB"/>
    <property type="match status" value="1"/>
</dbReference>
<dbReference type="CDD" id="cd18790">
    <property type="entry name" value="SF2_C_UvrB"/>
    <property type="match status" value="1"/>
</dbReference>
<keyword evidence="15" id="KW-0175">Coiled coil</keyword>
<dbReference type="InterPro" id="IPR001943">
    <property type="entry name" value="UVR_dom"/>
</dbReference>
<comment type="function">
    <text evidence="13">The UvrABC repair system catalyzes the recognition and processing of DNA lesions. A damage recognition complex composed of 2 UvrA and 2 UvrB subunits scans DNA for abnormalities. Upon binding of the UvrA(2)B(2) complex to a putative damaged site, the DNA wraps around one UvrB monomer. DNA wrap is dependent on ATP binding by UvrB and probably causes local melting of the DNA helix, facilitating insertion of UvrB beta-hairpin between the DNA strands. Then UvrB probes one DNA strand for the presence of a lesion. If a lesion is found the UvrA subunits dissociate and the UvrB-DNA preincision complex is formed. This complex is subsequently bound by UvrC and the second UvrB is released. If no lesion is found, the DNA wraps around the other UvrB subunit that will check the other stand for damage.</text>
</comment>
<dbReference type="RefSeq" id="WP_209847613.1">
    <property type="nucleotide sequence ID" value="NZ_JAGGJV010000001.1"/>
</dbReference>
<comment type="subcellular location">
    <subcellularLocation>
        <location evidence="1 13 14">Cytoplasm</location>
    </subcellularLocation>
</comment>
<evidence type="ECO:0000256" key="16">
    <source>
        <dbReference type="SAM" id="MobiDB-lite"/>
    </source>
</evidence>
<evidence type="ECO:0000313" key="20">
    <source>
        <dbReference type="EMBL" id="MBP1857144.1"/>
    </source>
</evidence>
<dbReference type="Pfam" id="PF00271">
    <property type="entry name" value="Helicase_C"/>
    <property type="match status" value="1"/>
</dbReference>
<dbReference type="SUPFAM" id="SSF52540">
    <property type="entry name" value="P-loop containing nucleoside triphosphate hydrolases"/>
    <property type="match status" value="2"/>
</dbReference>
<feature type="domain" description="UVR" evidence="17">
    <location>
        <begin position="790"/>
        <end position="825"/>
    </location>
</feature>
<keyword evidence="8 13" id="KW-0267">Excision nuclease</keyword>
<dbReference type="PANTHER" id="PTHR24029:SF0">
    <property type="entry name" value="UVRABC SYSTEM PROTEIN B"/>
    <property type="match status" value="1"/>
</dbReference>
<evidence type="ECO:0000256" key="13">
    <source>
        <dbReference type="HAMAP-Rule" id="MF_00204"/>
    </source>
</evidence>
<dbReference type="Gene3D" id="6.10.140.240">
    <property type="match status" value="1"/>
</dbReference>
<dbReference type="Pfam" id="PF02151">
    <property type="entry name" value="UVR"/>
    <property type="match status" value="1"/>
</dbReference>
<reference evidence="20 21" key="1">
    <citation type="submission" date="2021-03" db="EMBL/GenBank/DDBJ databases">
        <title>Genomic Encyclopedia of Type Strains, Phase IV (KMG-IV): sequencing the most valuable type-strain genomes for metagenomic binning, comparative biology and taxonomic classification.</title>
        <authorList>
            <person name="Goeker M."/>
        </authorList>
    </citation>
    <scope>NUCLEOTIDE SEQUENCE [LARGE SCALE GENOMIC DNA]</scope>
    <source>
        <strain evidence="20 21">DSM 26427</strain>
    </source>
</reference>
<feature type="compositionally biased region" description="Basic residues" evidence="16">
    <location>
        <begin position="1021"/>
        <end position="1034"/>
    </location>
</feature>
<dbReference type="InterPro" id="IPR027417">
    <property type="entry name" value="P-loop_NTPase"/>
</dbReference>
<dbReference type="InterPro" id="IPR024759">
    <property type="entry name" value="UvrB_YAD/RRR_dom"/>
</dbReference>
<organism evidence="20 21">
    <name type="scientific">Rhizobium herbae</name>
    <dbReference type="NCBI Taxonomy" id="508661"/>
    <lineage>
        <taxon>Bacteria</taxon>
        <taxon>Pseudomonadati</taxon>
        <taxon>Pseudomonadota</taxon>
        <taxon>Alphaproteobacteria</taxon>
        <taxon>Hyphomicrobiales</taxon>
        <taxon>Rhizobiaceae</taxon>
        <taxon>Rhizobium/Agrobacterium group</taxon>
        <taxon>Rhizobium</taxon>
    </lineage>
</organism>
<keyword evidence="4 13" id="KW-0547">Nucleotide-binding</keyword>
<dbReference type="SMART" id="SM00487">
    <property type="entry name" value="DEXDc"/>
    <property type="match status" value="1"/>
</dbReference>
<feature type="region of interest" description="Disordered" evidence="16">
    <location>
        <begin position="1"/>
        <end position="30"/>
    </location>
</feature>
<dbReference type="Pfam" id="PF12344">
    <property type="entry name" value="UvrB"/>
    <property type="match status" value="1"/>
</dbReference>